<dbReference type="PANTHER" id="PTHR10366:SF564">
    <property type="entry name" value="STEROL-4-ALPHA-CARBOXYLATE 3-DEHYDROGENASE, DECARBOXYLATING"/>
    <property type="match status" value="1"/>
</dbReference>
<dbReference type="Gene3D" id="3.40.50.720">
    <property type="entry name" value="NAD(P)-binding Rossmann-like Domain"/>
    <property type="match status" value="1"/>
</dbReference>
<reference evidence="4" key="1">
    <citation type="submission" date="2019-01" db="EMBL/GenBank/DDBJ databases">
        <title>Draft genome sequences of three monokaryotic isolates of the white-rot basidiomycete fungus Dichomitus squalens.</title>
        <authorList>
            <consortium name="DOE Joint Genome Institute"/>
            <person name="Lopez S.C."/>
            <person name="Andreopoulos B."/>
            <person name="Pangilinan J."/>
            <person name="Lipzen A."/>
            <person name="Riley R."/>
            <person name="Ahrendt S."/>
            <person name="Ng V."/>
            <person name="Barry K."/>
            <person name="Daum C."/>
            <person name="Grigoriev I.V."/>
            <person name="Hilden K.S."/>
            <person name="Makela M.R."/>
            <person name="de Vries R.P."/>
        </authorList>
    </citation>
    <scope>NUCLEOTIDE SEQUENCE [LARGE SCALE GENOMIC DNA]</scope>
    <source>
        <strain evidence="4">OM18370.1</strain>
    </source>
</reference>
<name>A0A4Q9MMN7_9APHY</name>
<dbReference type="AlphaFoldDB" id="A0A4Q9MMN7"/>
<evidence type="ECO:0008006" key="5">
    <source>
        <dbReference type="Google" id="ProtNLM"/>
    </source>
</evidence>
<dbReference type="GO" id="GO:0016616">
    <property type="term" value="F:oxidoreductase activity, acting on the CH-OH group of donors, NAD or NADP as acceptor"/>
    <property type="evidence" value="ECO:0007669"/>
    <property type="project" value="TreeGrafter"/>
</dbReference>
<proteinExistence type="inferred from homology"/>
<gene>
    <name evidence="4" type="ORF">BD311DRAFT_779081</name>
</gene>
<dbReference type="OrthoDB" id="2735536at2759"/>
<protein>
    <recommendedName>
        <fullName evidence="5">NAD-dependent epimerase/dehydratase domain-containing protein</fullName>
    </recommendedName>
</protein>
<evidence type="ECO:0000256" key="3">
    <source>
        <dbReference type="SAM" id="SignalP"/>
    </source>
</evidence>
<evidence type="ECO:0000256" key="2">
    <source>
        <dbReference type="ARBA" id="ARBA00023445"/>
    </source>
</evidence>
<evidence type="ECO:0000256" key="1">
    <source>
        <dbReference type="ARBA" id="ARBA00023002"/>
    </source>
</evidence>
<accession>A0A4Q9MMN7</accession>
<organism evidence="4">
    <name type="scientific">Dichomitus squalens</name>
    <dbReference type="NCBI Taxonomy" id="114155"/>
    <lineage>
        <taxon>Eukaryota</taxon>
        <taxon>Fungi</taxon>
        <taxon>Dikarya</taxon>
        <taxon>Basidiomycota</taxon>
        <taxon>Agaricomycotina</taxon>
        <taxon>Agaricomycetes</taxon>
        <taxon>Polyporales</taxon>
        <taxon>Polyporaceae</taxon>
        <taxon>Dichomitus</taxon>
    </lineage>
</organism>
<comment type="similarity">
    <text evidence="2">Belongs to the NAD(P)-dependent epimerase/dehydratase family. Dihydroflavonol-4-reductase subfamily.</text>
</comment>
<dbReference type="InterPro" id="IPR050425">
    <property type="entry name" value="NAD(P)_dehydrat-like"/>
</dbReference>
<dbReference type="PANTHER" id="PTHR10366">
    <property type="entry name" value="NAD DEPENDENT EPIMERASE/DEHYDRATASE"/>
    <property type="match status" value="1"/>
</dbReference>
<evidence type="ECO:0000313" key="4">
    <source>
        <dbReference type="EMBL" id="TBU27306.1"/>
    </source>
</evidence>
<feature type="chain" id="PRO_5020350627" description="NAD-dependent epimerase/dehydratase domain-containing protein" evidence="3">
    <location>
        <begin position="22"/>
        <end position="165"/>
    </location>
</feature>
<sequence length="165" mass="18354">MYFSTYHLDVLIVLAVNSTLGILNSAVQAPSVKRVSYFSATAVYVTTPVKPNVWDDSGWNWNKTLAGQSTWTFHREQKEKSSIECVFVSLCPPWVLEPALHEFDGKANHLDHLNSFLYNAIIKGDFCPSDESYVDGQDLTKAILLAITKPAAAGQRFILAAGQFR</sequence>
<dbReference type="SUPFAM" id="SSF51735">
    <property type="entry name" value="NAD(P)-binding Rossmann-fold domains"/>
    <property type="match status" value="1"/>
</dbReference>
<keyword evidence="3" id="KW-0732">Signal</keyword>
<keyword evidence="1" id="KW-0560">Oxidoreductase</keyword>
<dbReference type="InterPro" id="IPR036291">
    <property type="entry name" value="NAD(P)-bd_dom_sf"/>
</dbReference>
<dbReference type="Proteomes" id="UP000292957">
    <property type="component" value="Unassembled WGS sequence"/>
</dbReference>
<dbReference type="EMBL" id="ML143434">
    <property type="protein sequence ID" value="TBU27306.1"/>
    <property type="molecule type" value="Genomic_DNA"/>
</dbReference>
<feature type="signal peptide" evidence="3">
    <location>
        <begin position="1"/>
        <end position="21"/>
    </location>
</feature>